<dbReference type="NCBIfam" id="TIGR03891">
    <property type="entry name" value="thiopep_ocin"/>
    <property type="match status" value="1"/>
</dbReference>
<dbReference type="InterPro" id="IPR023809">
    <property type="entry name" value="Thiopep_bacteriocin_synth_dom"/>
</dbReference>
<dbReference type="EMBL" id="JAGETZ010000026">
    <property type="protein sequence ID" value="MBO2013076.1"/>
    <property type="molecule type" value="Genomic_DNA"/>
</dbReference>
<dbReference type="Pfam" id="PF14028">
    <property type="entry name" value="Lant_dehydr_C"/>
    <property type="match status" value="1"/>
</dbReference>
<dbReference type="RefSeq" id="WP_208178816.1">
    <property type="nucleotide sequence ID" value="NZ_JAGETZ010000026.1"/>
</dbReference>
<reference evidence="3 4" key="1">
    <citation type="submission" date="2021-03" db="EMBL/GenBank/DDBJ databases">
        <authorList>
            <person name="Kim M.K."/>
        </authorList>
    </citation>
    <scope>NUCLEOTIDE SEQUENCE [LARGE SCALE GENOMIC DNA]</scope>
    <source>
        <strain evidence="3 4">BT442</strain>
    </source>
</reference>
<dbReference type="Proteomes" id="UP000664369">
    <property type="component" value="Unassembled WGS sequence"/>
</dbReference>
<sequence length="1033" mass="115844">MKNHYQFCPQLVLRTPAQPFTIDFNAANTQASLTNERFMEAVYLASPALHDECQKWQQGELTDTRKVAKLTGTLTRYRARITSRCTPFGLFAGCSVVQWGAASDIRLAPAHNARHTRLDMHYLCALAQQLTGHPAIRPHLRYWPNTSLYRTSDELRYIEYHYVEALRVHQINAVATSPALLEVLAAAPAGPTLPALVALLSPDKEDQQAADEFINELIEAQLLVSELEPTVTGVEFLAHIQAVLARLSATAPDAAIDAIRAILAEADHQLSALDHPSPNPAAAYERIVATLAPLGVPLEPGKLFQTDAVQGLAPHAPATLSNHLQVELLAALDVLAYLTPPHRNERLSDFTQRFQARYEEQEVPLLEALDNESGLSYSDYGKSRYSPFIHDLVVDAPAASPRTLRHTDVQHFMYHKLREAERNRAYSIDITVAALQAQGFVPVAKLLPPSLAIMFRPIDGERVLLESVGGSSAVNLLGRFAHADSAIAELVQQITHLEQAHNPQVAFAEICHFPASRTGNLLLRPCFRSLEIPYLAQSTRPPDAQVHVQDLRLSIRQGQFVLRSHKTNQVIIPRLSTAHNFTGDALPVYQFLCDLQTQDLQPNLGFSWQSVSLYAKFTPRLTSGNVVLAAAAWQFEQADLQPLLAASPAEYAPRIAHFRAQWQLPRFFTLTDGDNELFIDADNEFLVRLWLEAVRNQTTVKLKEFLFDPATSPVRDAANRPYVPQLIALLVRNAPCYPTLRAVATPAEPVQRDFSLGSEWLYYKLYCGQLVADQVLLNVIRPLTAELQAQGLVDTWFFIRYADPDNHLRVRWHLPNPSQVGTIIQLISHYLQDFTGPQAVWKVQADTYRRELERYGTRTIAYSEQLFCYQSTALLDYMAATEPAQEELWQWGLGAINELLTAFGYSLDRRAGLFQRLQQSFAQEFGLSKTLKRQLDAKYRHNRAAIDQLLASAVPCTVPAPLARIVQAIGALDQLAPLEVPLDQLLGSYIHMLLNRLFPADARLHELVLYDFLHRYYESCQARQRKSTISCPP</sequence>
<evidence type="ECO:0000313" key="3">
    <source>
        <dbReference type="EMBL" id="MBO2013076.1"/>
    </source>
</evidence>
<gene>
    <name evidence="3" type="ORF">J4E00_28710</name>
</gene>
<dbReference type="Pfam" id="PF04738">
    <property type="entry name" value="Lant_dehydr_N"/>
    <property type="match status" value="1"/>
</dbReference>
<feature type="domain" description="Thiopeptide-type bacteriocin biosynthesis" evidence="2">
    <location>
        <begin position="760"/>
        <end position="1017"/>
    </location>
</feature>
<dbReference type="InterPro" id="IPR006827">
    <property type="entry name" value="Lant_deHydtase_N"/>
</dbReference>
<evidence type="ECO:0000259" key="1">
    <source>
        <dbReference type="Pfam" id="PF04738"/>
    </source>
</evidence>
<feature type="domain" description="Lantibiotic dehydratase N-terminal" evidence="1">
    <location>
        <begin position="35"/>
        <end position="687"/>
    </location>
</feature>
<proteinExistence type="predicted"/>
<evidence type="ECO:0000313" key="4">
    <source>
        <dbReference type="Proteomes" id="UP000664369"/>
    </source>
</evidence>
<accession>A0ABS3QPA5</accession>
<comment type="caution">
    <text evidence="3">The sequence shown here is derived from an EMBL/GenBank/DDBJ whole genome shotgun (WGS) entry which is preliminary data.</text>
</comment>
<name>A0ABS3QPA5_9BACT</name>
<keyword evidence="4" id="KW-1185">Reference proteome</keyword>
<protein>
    <submittedName>
        <fullName evidence="3">Lantibiotic dehydratase</fullName>
    </submittedName>
</protein>
<evidence type="ECO:0000259" key="2">
    <source>
        <dbReference type="Pfam" id="PF14028"/>
    </source>
</evidence>
<organism evidence="3 4">
    <name type="scientific">Hymenobacter negativus</name>
    <dbReference type="NCBI Taxonomy" id="2795026"/>
    <lineage>
        <taxon>Bacteria</taxon>
        <taxon>Pseudomonadati</taxon>
        <taxon>Bacteroidota</taxon>
        <taxon>Cytophagia</taxon>
        <taxon>Cytophagales</taxon>
        <taxon>Hymenobacteraceae</taxon>
        <taxon>Hymenobacter</taxon>
    </lineage>
</organism>